<reference evidence="2" key="1">
    <citation type="journal article" date="2020" name="Cell">
        <title>Large-Scale Comparative Analyses of Tick Genomes Elucidate Their Genetic Diversity and Vector Capacities.</title>
        <authorList>
            <consortium name="Tick Genome and Microbiome Consortium (TIGMIC)"/>
            <person name="Jia N."/>
            <person name="Wang J."/>
            <person name="Shi W."/>
            <person name="Du L."/>
            <person name="Sun Y."/>
            <person name="Zhan W."/>
            <person name="Jiang J.F."/>
            <person name="Wang Q."/>
            <person name="Zhang B."/>
            <person name="Ji P."/>
            <person name="Bell-Sakyi L."/>
            <person name="Cui X.M."/>
            <person name="Yuan T.T."/>
            <person name="Jiang B.G."/>
            <person name="Yang W.F."/>
            <person name="Lam T.T."/>
            <person name="Chang Q.C."/>
            <person name="Ding S.J."/>
            <person name="Wang X.J."/>
            <person name="Zhu J.G."/>
            <person name="Ruan X.D."/>
            <person name="Zhao L."/>
            <person name="Wei J.T."/>
            <person name="Ye R.Z."/>
            <person name="Que T.C."/>
            <person name="Du C.H."/>
            <person name="Zhou Y.H."/>
            <person name="Cheng J.X."/>
            <person name="Dai P.F."/>
            <person name="Guo W.B."/>
            <person name="Han X.H."/>
            <person name="Huang E.J."/>
            <person name="Li L.F."/>
            <person name="Wei W."/>
            <person name="Gao Y.C."/>
            <person name="Liu J.Z."/>
            <person name="Shao H.Z."/>
            <person name="Wang X."/>
            <person name="Wang C.C."/>
            <person name="Yang T.C."/>
            <person name="Huo Q.B."/>
            <person name="Li W."/>
            <person name="Chen H.Y."/>
            <person name="Chen S.E."/>
            <person name="Zhou L.G."/>
            <person name="Ni X.B."/>
            <person name="Tian J.H."/>
            <person name="Sheng Y."/>
            <person name="Liu T."/>
            <person name="Pan Y.S."/>
            <person name="Xia L.Y."/>
            <person name="Li J."/>
            <person name="Zhao F."/>
            <person name="Cao W.C."/>
        </authorList>
    </citation>
    <scope>NUCLEOTIDE SEQUENCE</scope>
    <source>
        <strain evidence="2">Rsan-2018</strain>
    </source>
</reference>
<feature type="compositionally biased region" description="Polar residues" evidence="1">
    <location>
        <begin position="79"/>
        <end position="95"/>
    </location>
</feature>
<feature type="compositionally biased region" description="Basic residues" evidence="1">
    <location>
        <begin position="212"/>
        <end position="221"/>
    </location>
</feature>
<reference evidence="2" key="2">
    <citation type="submission" date="2021-09" db="EMBL/GenBank/DDBJ databases">
        <authorList>
            <person name="Jia N."/>
            <person name="Wang J."/>
            <person name="Shi W."/>
            <person name="Du L."/>
            <person name="Sun Y."/>
            <person name="Zhan W."/>
            <person name="Jiang J."/>
            <person name="Wang Q."/>
            <person name="Zhang B."/>
            <person name="Ji P."/>
            <person name="Sakyi L.B."/>
            <person name="Cui X."/>
            <person name="Yuan T."/>
            <person name="Jiang B."/>
            <person name="Yang W."/>
            <person name="Lam T.T.-Y."/>
            <person name="Chang Q."/>
            <person name="Ding S."/>
            <person name="Wang X."/>
            <person name="Zhu J."/>
            <person name="Ruan X."/>
            <person name="Zhao L."/>
            <person name="Wei J."/>
            <person name="Que T."/>
            <person name="Du C."/>
            <person name="Cheng J."/>
            <person name="Dai P."/>
            <person name="Han X."/>
            <person name="Huang E."/>
            <person name="Gao Y."/>
            <person name="Liu J."/>
            <person name="Shao H."/>
            <person name="Ye R."/>
            <person name="Li L."/>
            <person name="Wei W."/>
            <person name="Wang X."/>
            <person name="Wang C."/>
            <person name="Huo Q."/>
            <person name="Li W."/>
            <person name="Guo W."/>
            <person name="Chen H."/>
            <person name="Chen S."/>
            <person name="Zhou L."/>
            <person name="Zhou L."/>
            <person name="Ni X."/>
            <person name="Tian J."/>
            <person name="Zhou Y."/>
            <person name="Sheng Y."/>
            <person name="Liu T."/>
            <person name="Pan Y."/>
            <person name="Xia L."/>
            <person name="Li J."/>
            <person name="Zhao F."/>
            <person name="Cao W."/>
        </authorList>
    </citation>
    <scope>NUCLEOTIDE SEQUENCE</scope>
    <source>
        <strain evidence="2">Rsan-2018</strain>
        <tissue evidence="2">Larvae</tissue>
    </source>
</reference>
<evidence type="ECO:0000256" key="1">
    <source>
        <dbReference type="SAM" id="MobiDB-lite"/>
    </source>
</evidence>
<organism evidence="2 3">
    <name type="scientific">Rhipicephalus sanguineus</name>
    <name type="common">Brown dog tick</name>
    <name type="synonym">Ixodes sanguineus</name>
    <dbReference type="NCBI Taxonomy" id="34632"/>
    <lineage>
        <taxon>Eukaryota</taxon>
        <taxon>Metazoa</taxon>
        <taxon>Ecdysozoa</taxon>
        <taxon>Arthropoda</taxon>
        <taxon>Chelicerata</taxon>
        <taxon>Arachnida</taxon>
        <taxon>Acari</taxon>
        <taxon>Parasitiformes</taxon>
        <taxon>Ixodida</taxon>
        <taxon>Ixodoidea</taxon>
        <taxon>Ixodidae</taxon>
        <taxon>Rhipicephalinae</taxon>
        <taxon>Rhipicephalus</taxon>
        <taxon>Rhipicephalus</taxon>
    </lineage>
</organism>
<dbReference type="EMBL" id="JABSTV010001247">
    <property type="protein sequence ID" value="KAH7971844.1"/>
    <property type="molecule type" value="Genomic_DNA"/>
</dbReference>
<feature type="compositionally biased region" description="Basic and acidic residues" evidence="1">
    <location>
        <begin position="162"/>
        <end position="173"/>
    </location>
</feature>
<gene>
    <name evidence="2" type="ORF">HPB52_003467</name>
</gene>
<protein>
    <submittedName>
        <fullName evidence="2">Uncharacterized protein</fullName>
    </submittedName>
</protein>
<keyword evidence="3" id="KW-1185">Reference proteome</keyword>
<name>A0A9D4QAT4_RHISA</name>
<dbReference type="AlphaFoldDB" id="A0A9D4QAT4"/>
<comment type="caution">
    <text evidence="2">The sequence shown here is derived from an EMBL/GenBank/DDBJ whole genome shotgun (WGS) entry which is preliminary data.</text>
</comment>
<feature type="compositionally biased region" description="Low complexity" evidence="1">
    <location>
        <begin position="143"/>
        <end position="160"/>
    </location>
</feature>
<evidence type="ECO:0000313" key="3">
    <source>
        <dbReference type="Proteomes" id="UP000821837"/>
    </source>
</evidence>
<evidence type="ECO:0000313" key="2">
    <source>
        <dbReference type="EMBL" id="KAH7971844.1"/>
    </source>
</evidence>
<sequence>MEMCEGVPNILDVEGHTIRCEYDGVVRLCRKCRLAGHEKAKCVTPRCEQWGHPNCSAPCKRCGGDHISRLCKQRLYSEATTRSSAPQAQPPNTDSAWVEDVPMPRDSGNEGEQGKENQSAPGAAEVQESEVRESEPVEAPHTASQAPAPSADAPLPASEAVEMYKEKPGRELEFAEALPSTSQEATPRDASSPPSGAKALPSPPVVKGQGRASRRRKRGGSRARVAAAA</sequence>
<feature type="region of interest" description="Disordered" evidence="1">
    <location>
        <begin position="79"/>
        <end position="229"/>
    </location>
</feature>
<accession>A0A9D4QAT4</accession>
<proteinExistence type="predicted"/>
<dbReference type="Proteomes" id="UP000821837">
    <property type="component" value="Chromosome 11"/>
</dbReference>